<proteinExistence type="predicted"/>
<dbReference type="GO" id="GO:0031416">
    <property type="term" value="C:NatB complex"/>
    <property type="evidence" value="ECO:0007669"/>
    <property type="project" value="TreeGrafter"/>
</dbReference>
<dbReference type="PANTHER" id="PTHR45910:SF1">
    <property type="entry name" value="N-ALPHA-ACETYLTRANSFERASE 20"/>
    <property type="match status" value="1"/>
</dbReference>
<dbReference type="SUPFAM" id="SSF55729">
    <property type="entry name" value="Acyl-CoA N-acyltransferases (Nat)"/>
    <property type="match status" value="1"/>
</dbReference>
<evidence type="ECO:0000259" key="4">
    <source>
        <dbReference type="PROSITE" id="PS51186"/>
    </source>
</evidence>
<dbReference type="Proteomes" id="UP000190776">
    <property type="component" value="Unassembled WGS sequence"/>
</dbReference>
<dbReference type="STRING" id="420778.A0A1S8B3Z1"/>
<dbReference type="Pfam" id="PF00583">
    <property type="entry name" value="Acetyltransf_1"/>
    <property type="match status" value="1"/>
</dbReference>
<accession>A0A1S8B3Z1</accession>
<name>A0A1S8B3Z1_9PEZI</name>
<keyword evidence="2" id="KW-0012">Acyltransferase</keyword>
<dbReference type="PANTHER" id="PTHR45910">
    <property type="entry name" value="N-ALPHA-ACETYLTRANSFERASE 20"/>
    <property type="match status" value="1"/>
</dbReference>
<evidence type="ECO:0000256" key="3">
    <source>
        <dbReference type="SAM" id="MobiDB-lite"/>
    </source>
</evidence>
<dbReference type="PROSITE" id="PS51186">
    <property type="entry name" value="GNAT"/>
    <property type="match status" value="1"/>
</dbReference>
<dbReference type="EMBL" id="MSZU01000114">
    <property type="protein sequence ID" value="OMP82133.1"/>
    <property type="molecule type" value="Genomic_DNA"/>
</dbReference>
<dbReference type="InterPro" id="IPR000182">
    <property type="entry name" value="GNAT_dom"/>
</dbReference>
<evidence type="ECO:0000313" key="6">
    <source>
        <dbReference type="Proteomes" id="UP000190776"/>
    </source>
</evidence>
<organism evidence="5 6">
    <name type="scientific">Diplodia seriata</name>
    <dbReference type="NCBI Taxonomy" id="420778"/>
    <lineage>
        <taxon>Eukaryota</taxon>
        <taxon>Fungi</taxon>
        <taxon>Dikarya</taxon>
        <taxon>Ascomycota</taxon>
        <taxon>Pezizomycotina</taxon>
        <taxon>Dothideomycetes</taxon>
        <taxon>Dothideomycetes incertae sedis</taxon>
        <taxon>Botryosphaeriales</taxon>
        <taxon>Botryosphaeriaceae</taxon>
        <taxon>Diplodia</taxon>
    </lineage>
</organism>
<feature type="region of interest" description="Disordered" evidence="3">
    <location>
        <begin position="175"/>
        <end position="194"/>
    </location>
</feature>
<dbReference type="AlphaFoldDB" id="A0A1S8B3Z1"/>
<evidence type="ECO:0000313" key="5">
    <source>
        <dbReference type="EMBL" id="OMP82133.1"/>
    </source>
</evidence>
<dbReference type="Gene3D" id="3.40.630.30">
    <property type="match status" value="1"/>
</dbReference>
<gene>
    <name evidence="5" type="ORF">BK809_0006443</name>
</gene>
<protein>
    <submittedName>
        <fullName evidence="5">Putative N-acetyltransferase</fullName>
    </submittedName>
</protein>
<dbReference type="InterPro" id="IPR016181">
    <property type="entry name" value="Acyl_CoA_acyltransferase"/>
</dbReference>
<sequence length="194" mass="22130">MASIRPMTPMDLLHFNECNLDPLTETYNVSFYLDYLTKWPHLCKVIEGPHGKIEGYIMGKTESSPYPAPVQPYTPSTNPNPNYLPWHGHITCLTISPSARRLGHATRLTQLLEQACDAENAWFVDLFVRAENVVAQRLYEGMGYSVYRRVVGYYNDDSDAFDMRKPLSRDVARETVREGEGQGKEVKVGPDEVW</sequence>
<feature type="domain" description="N-acetyltransferase" evidence="4">
    <location>
        <begin position="2"/>
        <end position="168"/>
    </location>
</feature>
<evidence type="ECO:0000256" key="2">
    <source>
        <dbReference type="ARBA" id="ARBA00023315"/>
    </source>
</evidence>
<keyword evidence="1 5" id="KW-0808">Transferase</keyword>
<comment type="caution">
    <text evidence="5">The sequence shown here is derived from an EMBL/GenBank/DDBJ whole genome shotgun (WGS) entry which is preliminary data.</text>
</comment>
<dbReference type="CDD" id="cd04301">
    <property type="entry name" value="NAT_SF"/>
    <property type="match status" value="1"/>
</dbReference>
<dbReference type="OrthoDB" id="10264728at2759"/>
<dbReference type="InterPro" id="IPR051646">
    <property type="entry name" value="NatB_acetyltransferase_subunit"/>
</dbReference>
<dbReference type="GO" id="GO:0004596">
    <property type="term" value="F:protein-N-terminal amino-acid acetyltransferase activity"/>
    <property type="evidence" value="ECO:0007669"/>
    <property type="project" value="TreeGrafter"/>
</dbReference>
<evidence type="ECO:0000256" key="1">
    <source>
        <dbReference type="ARBA" id="ARBA00022679"/>
    </source>
</evidence>
<reference evidence="5" key="1">
    <citation type="submission" date="2017-01" db="EMBL/GenBank/DDBJ databases">
        <title>Draft genome sequence of Diplodia seriata F98.1, a fungal species involved in grapevine trunk diseases.</title>
        <authorList>
            <person name="Robert-Siegwald G."/>
            <person name="Vallet J."/>
            <person name="Abou-Mansour E."/>
            <person name="Xu J."/>
            <person name="Rey P."/>
            <person name="Bertsch C."/>
            <person name="Rego C."/>
            <person name="Larignon P."/>
            <person name="Fontaine F."/>
            <person name="Lebrun M.-H."/>
        </authorList>
    </citation>
    <scope>NUCLEOTIDE SEQUENCE [LARGE SCALE GENOMIC DNA]</scope>
    <source>
        <strain evidence="5">F98.1</strain>
    </source>
</reference>